<evidence type="ECO:0000256" key="9">
    <source>
        <dbReference type="PIRSR" id="PIRSR614732-2"/>
    </source>
</evidence>
<feature type="active site" description="For OMPdecase activity" evidence="8">
    <location>
        <position position="67"/>
    </location>
</feature>
<protein>
    <recommendedName>
        <fullName evidence="7">Orotidine 5'-phosphate decarboxylase</fullName>
        <ecNumber evidence="7">4.1.1.23</ecNumber>
    </recommendedName>
    <alternativeName>
        <fullName evidence="7">OMP decarboxylase</fullName>
        <shortName evidence="7">OMPDCase</shortName>
        <shortName evidence="7">OMPdecase</shortName>
    </alternativeName>
</protein>
<evidence type="ECO:0000256" key="10">
    <source>
        <dbReference type="RuleBase" id="RU000512"/>
    </source>
</evidence>
<evidence type="ECO:0000256" key="8">
    <source>
        <dbReference type="PIRSR" id="PIRSR614732-1"/>
    </source>
</evidence>
<reference evidence="12 13" key="1">
    <citation type="submission" date="2019-01" db="EMBL/GenBank/DDBJ databases">
        <title>Insights into ecological role of a new deltaproteobacterial order Candidatus Sinidesulfobacterales (Sva0485) by metagenomics and metatranscriptomics.</title>
        <authorList>
            <person name="Tan S."/>
            <person name="Liu J."/>
            <person name="Fang Y."/>
            <person name="Hedlund B."/>
            <person name="Lian Z.-H."/>
            <person name="Huang L.-Y."/>
            <person name="Li J.-T."/>
            <person name="Huang L.-N."/>
            <person name="Li W.-J."/>
            <person name="Jiang H.-C."/>
            <person name="Dong H.-L."/>
            <person name="Shu W.-S."/>
        </authorList>
    </citation>
    <scope>NUCLEOTIDE SEQUENCE [LARGE SCALE GENOMIC DNA]</scope>
    <source>
        <strain evidence="12">AP4</strain>
    </source>
</reference>
<dbReference type="GO" id="GO:0004590">
    <property type="term" value="F:orotidine-5'-phosphate decarboxylase activity"/>
    <property type="evidence" value="ECO:0007669"/>
    <property type="project" value="UniProtKB-UniRule"/>
</dbReference>
<dbReference type="Proteomes" id="UP000322454">
    <property type="component" value="Unassembled WGS sequence"/>
</dbReference>
<evidence type="ECO:0000313" key="12">
    <source>
        <dbReference type="EMBL" id="RZV39953.1"/>
    </source>
</evidence>
<dbReference type="EC" id="4.1.1.23" evidence="7"/>
<dbReference type="GO" id="GO:0044205">
    <property type="term" value="P:'de novo' UMP biosynthetic process"/>
    <property type="evidence" value="ECO:0007669"/>
    <property type="project" value="UniProtKB-UniRule"/>
</dbReference>
<feature type="binding site" evidence="7 9">
    <location>
        <position position="16"/>
    </location>
    <ligand>
        <name>substrate</name>
    </ligand>
</feature>
<proteinExistence type="inferred from homology"/>
<dbReference type="PROSITE" id="PS00156">
    <property type="entry name" value="OMPDECASE"/>
    <property type="match status" value="1"/>
</dbReference>
<gene>
    <name evidence="7 12" type="primary">pyrF</name>
    <name evidence="12" type="ORF">EVJ48_03265</name>
</gene>
<dbReference type="SUPFAM" id="SSF51366">
    <property type="entry name" value="Ribulose-phoshate binding barrel"/>
    <property type="match status" value="1"/>
</dbReference>
<dbReference type="PANTHER" id="PTHR32119">
    <property type="entry name" value="OROTIDINE 5'-PHOSPHATE DECARBOXYLASE"/>
    <property type="match status" value="1"/>
</dbReference>
<comment type="similarity">
    <text evidence="7">Belongs to the OMP decarboxylase family. Type 1 subfamily.</text>
</comment>
<keyword evidence="4 7" id="KW-0665">Pyrimidine biosynthesis</keyword>
<dbReference type="InterPro" id="IPR014732">
    <property type="entry name" value="OMPdecase"/>
</dbReference>
<dbReference type="InterPro" id="IPR001754">
    <property type="entry name" value="OMPdeCOase_dom"/>
</dbReference>
<feature type="binding site" evidence="7 9">
    <location>
        <position position="38"/>
    </location>
    <ligand>
        <name>substrate</name>
    </ligand>
</feature>
<evidence type="ECO:0000256" key="4">
    <source>
        <dbReference type="ARBA" id="ARBA00022975"/>
    </source>
</evidence>
<keyword evidence="3 7" id="KW-0210">Decarboxylase</keyword>
<dbReference type="InterPro" id="IPR018089">
    <property type="entry name" value="OMPdecase_AS"/>
</dbReference>
<evidence type="ECO:0000256" key="2">
    <source>
        <dbReference type="ARBA" id="ARBA00004861"/>
    </source>
</evidence>
<name>A0A520XFH7_9DELT</name>
<dbReference type="Gene3D" id="3.20.20.70">
    <property type="entry name" value="Aldolase class I"/>
    <property type="match status" value="1"/>
</dbReference>
<feature type="binding site" evidence="7 9">
    <location>
        <position position="210"/>
    </location>
    <ligand>
        <name>substrate</name>
    </ligand>
</feature>
<evidence type="ECO:0000256" key="5">
    <source>
        <dbReference type="ARBA" id="ARBA00023239"/>
    </source>
</evidence>
<evidence type="ECO:0000256" key="3">
    <source>
        <dbReference type="ARBA" id="ARBA00022793"/>
    </source>
</evidence>
<dbReference type="GO" id="GO:0005829">
    <property type="term" value="C:cytosol"/>
    <property type="evidence" value="ECO:0007669"/>
    <property type="project" value="TreeGrafter"/>
</dbReference>
<evidence type="ECO:0000256" key="1">
    <source>
        <dbReference type="ARBA" id="ARBA00002356"/>
    </source>
</evidence>
<evidence type="ECO:0000313" key="13">
    <source>
        <dbReference type="Proteomes" id="UP000322454"/>
    </source>
</evidence>
<dbReference type="EMBL" id="SHMQ01000005">
    <property type="protein sequence ID" value="RZV39953.1"/>
    <property type="molecule type" value="Genomic_DNA"/>
</dbReference>
<feature type="active site" description="Proton donor" evidence="7">
    <location>
        <position position="67"/>
    </location>
</feature>
<comment type="catalytic activity">
    <reaction evidence="6 7 10">
        <text>orotidine 5'-phosphate + H(+) = UMP + CO2</text>
        <dbReference type="Rhea" id="RHEA:11596"/>
        <dbReference type="ChEBI" id="CHEBI:15378"/>
        <dbReference type="ChEBI" id="CHEBI:16526"/>
        <dbReference type="ChEBI" id="CHEBI:57538"/>
        <dbReference type="ChEBI" id="CHEBI:57865"/>
        <dbReference type="EC" id="4.1.1.23"/>
    </reaction>
</comment>
<dbReference type="GO" id="GO:0006207">
    <property type="term" value="P:'de novo' pyrimidine nucleobase biosynthetic process"/>
    <property type="evidence" value="ECO:0007669"/>
    <property type="project" value="InterPro"/>
</dbReference>
<sequence length="279" mass="30446">MKNSVNFNDKIIIALDYGDLKPVKNLLDKLEGRAFFYKVGFELFTSCGEKSVKFIKERGCKVFLDLKYHDIPNTVYKAVKAAGRLGADIINVHASGGTEMMSAAKKAADEASEDAGRHIDIIAVTVLTSLSDGDINRIFYDYNKDYEEVMQGKGNECRVSKNSASSALAIHLAMLAKISKLDGVVCSGHESSNIKKTFGNDFKTLTPGIRTKTGSGNKITNCANNSKDDQKRVMTPSEAFNAGADYIVIGREITGAADPAYAFDKIYADIKNNVKTQKI</sequence>
<feature type="binding site" evidence="7">
    <location>
        <begin position="65"/>
        <end position="74"/>
    </location>
    <ligand>
        <name>substrate</name>
    </ligand>
</feature>
<comment type="subunit">
    <text evidence="7">Homodimer.</text>
</comment>
<dbReference type="InterPro" id="IPR011060">
    <property type="entry name" value="RibuloseP-bd_barrel"/>
</dbReference>
<accession>A0A520XFH7</accession>
<dbReference type="NCBIfam" id="TIGR01740">
    <property type="entry name" value="pyrF"/>
    <property type="match status" value="1"/>
</dbReference>
<dbReference type="HAMAP" id="MF_01200_B">
    <property type="entry name" value="OMPdecase_type1_B"/>
    <property type="match status" value="1"/>
</dbReference>
<dbReference type="AlphaFoldDB" id="A0A520XFH7"/>
<feature type="binding site" evidence="7 9">
    <location>
        <position position="230"/>
    </location>
    <ligand>
        <name>substrate</name>
    </ligand>
</feature>
<dbReference type="CDD" id="cd04725">
    <property type="entry name" value="OMP_decarboxylase_like"/>
    <property type="match status" value="1"/>
</dbReference>
<dbReference type="PANTHER" id="PTHR32119:SF2">
    <property type="entry name" value="OROTIDINE 5'-PHOSPHATE DECARBOXYLASE"/>
    <property type="match status" value="1"/>
</dbReference>
<comment type="pathway">
    <text evidence="2 7 10">Pyrimidine metabolism; UMP biosynthesis via de novo pathway; UMP from orotate: step 2/2.</text>
</comment>
<dbReference type="InterPro" id="IPR013785">
    <property type="entry name" value="Aldolase_TIM"/>
</dbReference>
<dbReference type="InterPro" id="IPR047596">
    <property type="entry name" value="OMPdecase_bac"/>
</dbReference>
<comment type="function">
    <text evidence="1 7">Catalyzes the decarboxylation of orotidine 5'-monophosphate (OMP) to uridine 5'-monophosphate (UMP).</text>
</comment>
<feature type="active site" description="For OMPdecase activity" evidence="8">
    <location>
        <position position="70"/>
    </location>
</feature>
<evidence type="ECO:0000256" key="7">
    <source>
        <dbReference type="HAMAP-Rule" id="MF_01200"/>
    </source>
</evidence>
<dbReference type="Pfam" id="PF00215">
    <property type="entry name" value="OMPdecase"/>
    <property type="match status" value="1"/>
</dbReference>
<feature type="binding site" evidence="7 9">
    <location>
        <position position="251"/>
    </location>
    <ligand>
        <name>substrate</name>
    </ligand>
</feature>
<evidence type="ECO:0000256" key="6">
    <source>
        <dbReference type="ARBA" id="ARBA00049157"/>
    </source>
</evidence>
<organism evidence="12 13">
    <name type="scientific">Candidatus Acidulodesulfobacterium acidiphilum</name>
    <dbReference type="NCBI Taxonomy" id="2597224"/>
    <lineage>
        <taxon>Bacteria</taxon>
        <taxon>Deltaproteobacteria</taxon>
        <taxon>Candidatus Acidulodesulfobacterales</taxon>
        <taxon>Candidatus Acidulodesulfobacterium</taxon>
    </lineage>
</organism>
<feature type="domain" description="Orotidine 5'-phosphate decarboxylase" evidence="11">
    <location>
        <begin position="10"/>
        <end position="266"/>
    </location>
</feature>
<keyword evidence="5 7" id="KW-0456">Lyase</keyword>
<feature type="binding site" evidence="7 9">
    <location>
        <position position="250"/>
    </location>
    <ligand>
        <name>substrate</name>
    </ligand>
</feature>
<feature type="binding site" evidence="7 9">
    <location>
        <position position="128"/>
    </location>
    <ligand>
        <name>substrate</name>
    </ligand>
</feature>
<evidence type="ECO:0000259" key="11">
    <source>
        <dbReference type="SMART" id="SM00934"/>
    </source>
</evidence>
<dbReference type="UniPathway" id="UPA00070">
    <property type="reaction ID" value="UER00120"/>
</dbReference>
<comment type="caution">
    <text evidence="12">The sequence shown here is derived from an EMBL/GenBank/DDBJ whole genome shotgun (WGS) entry which is preliminary data.</text>
</comment>
<feature type="active site" description="For OMPdecase activity" evidence="8">
    <location>
        <position position="65"/>
    </location>
</feature>
<dbReference type="SMART" id="SM00934">
    <property type="entry name" value="OMPdecase"/>
    <property type="match status" value="1"/>
</dbReference>